<comment type="caution">
    <text evidence="1">The sequence shown here is derived from an EMBL/GenBank/DDBJ whole genome shotgun (WGS) entry which is preliminary data.</text>
</comment>
<proteinExistence type="predicted"/>
<dbReference type="EMBL" id="CACTIH010005825">
    <property type="protein sequence ID" value="CAA3002253.1"/>
    <property type="molecule type" value="Genomic_DNA"/>
</dbReference>
<evidence type="ECO:0000313" key="1">
    <source>
        <dbReference type="EMBL" id="CAA3002253.1"/>
    </source>
</evidence>
<sequence length="65" mass="7536">MTNVANWFRSISWCWQEAVGLKWTEKFLEENKSPLECDKAKILTRSISRIRSIGTHLMPHSSGTQ</sequence>
<reference evidence="1 2" key="1">
    <citation type="submission" date="2019-12" db="EMBL/GenBank/DDBJ databases">
        <authorList>
            <person name="Alioto T."/>
            <person name="Alioto T."/>
            <person name="Gomez Garrido J."/>
        </authorList>
    </citation>
    <scope>NUCLEOTIDE SEQUENCE [LARGE SCALE GENOMIC DNA]</scope>
</reference>
<organism evidence="1 2">
    <name type="scientific">Olea europaea subsp. europaea</name>
    <dbReference type="NCBI Taxonomy" id="158383"/>
    <lineage>
        <taxon>Eukaryota</taxon>
        <taxon>Viridiplantae</taxon>
        <taxon>Streptophyta</taxon>
        <taxon>Embryophyta</taxon>
        <taxon>Tracheophyta</taxon>
        <taxon>Spermatophyta</taxon>
        <taxon>Magnoliopsida</taxon>
        <taxon>eudicotyledons</taxon>
        <taxon>Gunneridae</taxon>
        <taxon>Pentapetalae</taxon>
        <taxon>asterids</taxon>
        <taxon>lamiids</taxon>
        <taxon>Lamiales</taxon>
        <taxon>Oleaceae</taxon>
        <taxon>Oleeae</taxon>
        <taxon>Olea</taxon>
    </lineage>
</organism>
<keyword evidence="2" id="KW-1185">Reference proteome</keyword>
<name>A0A8S0TDG1_OLEEU</name>
<dbReference type="AlphaFoldDB" id="A0A8S0TDG1"/>
<accession>A0A8S0TDG1</accession>
<evidence type="ECO:0000313" key="2">
    <source>
        <dbReference type="Proteomes" id="UP000594638"/>
    </source>
</evidence>
<gene>
    <name evidence="1" type="ORF">OLEA9_A062368</name>
</gene>
<dbReference type="Gramene" id="OE9A062368T1">
    <property type="protein sequence ID" value="OE9A062368C1"/>
    <property type="gene ID" value="OE9A062368"/>
</dbReference>
<protein>
    <submittedName>
        <fullName evidence="1">Uncharacterized protein</fullName>
    </submittedName>
</protein>
<dbReference type="Proteomes" id="UP000594638">
    <property type="component" value="Unassembled WGS sequence"/>
</dbReference>